<feature type="compositionally biased region" description="Polar residues" evidence="5">
    <location>
        <begin position="314"/>
        <end position="331"/>
    </location>
</feature>
<reference evidence="7 8" key="1">
    <citation type="submission" date="2024-11" db="EMBL/GenBank/DDBJ databases">
        <title>Adaptive evolution of stress response genes in parasites aligns with host niche diversity.</title>
        <authorList>
            <person name="Hahn C."/>
            <person name="Resl P."/>
        </authorList>
    </citation>
    <scope>NUCLEOTIDE SEQUENCE [LARGE SCALE GENOMIC DNA]</scope>
    <source>
        <strain evidence="7">EGGRZ-B1_66</strain>
        <tissue evidence="7">Body</tissue>
    </source>
</reference>
<protein>
    <recommendedName>
        <fullName evidence="9">PMP-22/EMP/MP20/Claudin tight junction</fullName>
    </recommendedName>
</protein>
<feature type="region of interest" description="Disordered" evidence="5">
    <location>
        <begin position="278"/>
        <end position="358"/>
    </location>
</feature>
<comment type="subcellular location">
    <subcellularLocation>
        <location evidence="1">Membrane</location>
        <topology evidence="1">Multi-pass membrane protein</topology>
    </subcellularLocation>
</comment>
<feature type="compositionally biased region" description="Low complexity" evidence="5">
    <location>
        <begin position="288"/>
        <end position="298"/>
    </location>
</feature>
<dbReference type="Pfam" id="PF13903">
    <property type="entry name" value="Claudin_2"/>
    <property type="match status" value="1"/>
</dbReference>
<feature type="transmembrane region" description="Helical" evidence="6">
    <location>
        <begin position="145"/>
        <end position="169"/>
    </location>
</feature>
<feature type="transmembrane region" description="Helical" evidence="6">
    <location>
        <begin position="26"/>
        <end position="50"/>
    </location>
</feature>
<feature type="transmembrane region" description="Helical" evidence="6">
    <location>
        <begin position="189"/>
        <end position="210"/>
    </location>
</feature>
<evidence type="ECO:0008006" key="9">
    <source>
        <dbReference type="Google" id="ProtNLM"/>
    </source>
</evidence>
<feature type="compositionally biased region" description="Basic and acidic residues" evidence="5">
    <location>
        <begin position="302"/>
        <end position="312"/>
    </location>
</feature>
<feature type="transmembrane region" description="Helical" evidence="6">
    <location>
        <begin position="105"/>
        <end position="133"/>
    </location>
</feature>
<dbReference type="GO" id="GO:0016020">
    <property type="term" value="C:membrane"/>
    <property type="evidence" value="ECO:0007669"/>
    <property type="project" value="UniProtKB-SubCell"/>
</dbReference>
<name>A0ABD2PZB1_9PLAT</name>
<evidence type="ECO:0000256" key="5">
    <source>
        <dbReference type="SAM" id="MobiDB-lite"/>
    </source>
</evidence>
<organism evidence="7 8">
    <name type="scientific">Cichlidogyrus casuarinus</name>
    <dbReference type="NCBI Taxonomy" id="1844966"/>
    <lineage>
        <taxon>Eukaryota</taxon>
        <taxon>Metazoa</taxon>
        <taxon>Spiralia</taxon>
        <taxon>Lophotrochozoa</taxon>
        <taxon>Platyhelminthes</taxon>
        <taxon>Monogenea</taxon>
        <taxon>Monopisthocotylea</taxon>
        <taxon>Dactylogyridea</taxon>
        <taxon>Ancyrocephalidae</taxon>
        <taxon>Cichlidogyrus</taxon>
    </lineage>
</organism>
<evidence type="ECO:0000256" key="4">
    <source>
        <dbReference type="ARBA" id="ARBA00023136"/>
    </source>
</evidence>
<evidence type="ECO:0000313" key="8">
    <source>
        <dbReference type="Proteomes" id="UP001626550"/>
    </source>
</evidence>
<evidence type="ECO:0000256" key="1">
    <source>
        <dbReference type="ARBA" id="ARBA00004141"/>
    </source>
</evidence>
<sequence length="358" mass="41856">MCEWCCNIPVNNPPKNKRSFFGYRRYAFCILISFLSFVCLFISFVTPYWIQSWPRIHTPIKRIGLWEYCLNGYKDRLDQSVVSYFDCWWILSPYVGKPYNYLVPFWFIIIQVLVTIAIIIQLATHILLIVHLLKGIRRIERRAYVLRFVAIFHGLTVACLFPSIVIFGANWDNPNWVPYPNLNWPSWSYGFAILSCILSVICVFMLIFIIQENDRRNEEAFMNFPMNLQPNQVARTKYNLATSQTALGLGDVKSSQPEKYPLMAPNYAGSALSGSQVGSGSIPRVGDPNYYRQPQYQNYDEESVRSYPRDPNEYQGQYINSQPYNDYQQPRQGGYYDDRNRRLILERPENQYGSEMSA</sequence>
<keyword evidence="8" id="KW-1185">Reference proteome</keyword>
<dbReference type="Gene3D" id="1.20.140.150">
    <property type="match status" value="1"/>
</dbReference>
<evidence type="ECO:0000256" key="6">
    <source>
        <dbReference type="SAM" id="Phobius"/>
    </source>
</evidence>
<evidence type="ECO:0000256" key="2">
    <source>
        <dbReference type="ARBA" id="ARBA00022692"/>
    </source>
</evidence>
<gene>
    <name evidence="7" type="ORF">Ciccas_008642</name>
</gene>
<evidence type="ECO:0000256" key="3">
    <source>
        <dbReference type="ARBA" id="ARBA00022989"/>
    </source>
</evidence>
<keyword evidence="4 6" id="KW-0472">Membrane</keyword>
<dbReference type="InterPro" id="IPR004031">
    <property type="entry name" value="PMP22/EMP/MP20/Claudin"/>
</dbReference>
<keyword evidence="2 6" id="KW-0812">Transmembrane</keyword>
<dbReference type="EMBL" id="JBJKFK010001563">
    <property type="protein sequence ID" value="KAL3312764.1"/>
    <property type="molecule type" value="Genomic_DNA"/>
</dbReference>
<dbReference type="PANTHER" id="PTHR21284">
    <property type="entry name" value="EG:80H7.2 PROTEIN"/>
    <property type="match status" value="1"/>
</dbReference>
<dbReference type="AlphaFoldDB" id="A0ABD2PZB1"/>
<feature type="compositionally biased region" description="Basic and acidic residues" evidence="5">
    <location>
        <begin position="336"/>
        <end position="349"/>
    </location>
</feature>
<comment type="caution">
    <text evidence="7">The sequence shown here is derived from an EMBL/GenBank/DDBJ whole genome shotgun (WGS) entry which is preliminary data.</text>
</comment>
<dbReference type="PANTHER" id="PTHR21284:SF12">
    <property type="entry name" value="EG:80H7.2 PROTEIN"/>
    <property type="match status" value="1"/>
</dbReference>
<accession>A0ABD2PZB1</accession>
<keyword evidence="3 6" id="KW-1133">Transmembrane helix</keyword>
<proteinExistence type="predicted"/>
<dbReference type="Proteomes" id="UP001626550">
    <property type="component" value="Unassembled WGS sequence"/>
</dbReference>
<evidence type="ECO:0000313" key="7">
    <source>
        <dbReference type="EMBL" id="KAL3312764.1"/>
    </source>
</evidence>